<dbReference type="InterPro" id="IPR012296">
    <property type="entry name" value="Nuclease_put_TT1808"/>
</dbReference>
<comment type="caution">
    <text evidence="3">The sequence shown here is derived from an EMBL/GenBank/DDBJ whole genome shotgun (WGS) entry which is preliminary data.</text>
</comment>
<accession>A0ABS6B5U9</accession>
<evidence type="ECO:0000259" key="1">
    <source>
        <dbReference type="Pfam" id="PF05685"/>
    </source>
</evidence>
<gene>
    <name evidence="2" type="ORF">KO481_13200</name>
    <name evidence="3" type="ORF">KO481_29710</name>
</gene>
<evidence type="ECO:0000313" key="3">
    <source>
        <dbReference type="EMBL" id="MBU3065692.1"/>
    </source>
</evidence>
<dbReference type="SUPFAM" id="SSF52980">
    <property type="entry name" value="Restriction endonuclease-like"/>
    <property type="match status" value="1"/>
</dbReference>
<name>A0ABS6B5U9_9NOCA</name>
<evidence type="ECO:0000313" key="2">
    <source>
        <dbReference type="EMBL" id="MBU3062474.1"/>
    </source>
</evidence>
<sequence length="222" mass="25486">MSIPHLASPDLPETMTWEELKVLPQEIAQYIELRDGRPVWIAEEVLAKHGPSEHQRYSRRFNTALEATAREATRRSLGPCWDAEGETNVFLTLDRSSFVTPDFMVFRCLEHEFDWIYADDVVLVGEVLSPANTPRQIDEKKARYAAGKIPWYWEVELGRNPRHISSVRAFGLFPNSLALPEGVTSLRSAHYALAEEWTFDDDEGIETMHPFPIKIPWADLAY</sequence>
<dbReference type="Proteomes" id="UP000733379">
    <property type="component" value="Unassembled WGS sequence"/>
</dbReference>
<reference evidence="3 4" key="1">
    <citation type="submission" date="2021-06" db="EMBL/GenBank/DDBJ databases">
        <title>Actinomycetes sequencing.</title>
        <authorList>
            <person name="Shan Q."/>
        </authorList>
    </citation>
    <scope>NUCLEOTIDE SEQUENCE [LARGE SCALE GENOMIC DNA]</scope>
    <source>
        <strain evidence="3 4">NEAU-G5</strain>
    </source>
</reference>
<dbReference type="Pfam" id="PF05685">
    <property type="entry name" value="Uma2"/>
    <property type="match status" value="1"/>
</dbReference>
<dbReference type="GO" id="GO:0004519">
    <property type="term" value="F:endonuclease activity"/>
    <property type="evidence" value="ECO:0007669"/>
    <property type="project" value="UniProtKB-KW"/>
</dbReference>
<evidence type="ECO:0000313" key="4">
    <source>
        <dbReference type="Proteomes" id="UP000733379"/>
    </source>
</evidence>
<dbReference type="InterPro" id="IPR011335">
    <property type="entry name" value="Restrct_endonuc-II-like"/>
</dbReference>
<proteinExistence type="predicted"/>
<feature type="domain" description="Putative restriction endonuclease" evidence="1">
    <location>
        <begin position="32"/>
        <end position="156"/>
    </location>
</feature>
<dbReference type="EMBL" id="JAHKNI010000011">
    <property type="protein sequence ID" value="MBU3065692.1"/>
    <property type="molecule type" value="Genomic_DNA"/>
</dbReference>
<dbReference type="Gene3D" id="3.90.1570.10">
    <property type="entry name" value="tt1808, chain A"/>
    <property type="match status" value="1"/>
</dbReference>
<dbReference type="CDD" id="cd06260">
    <property type="entry name" value="DUF820-like"/>
    <property type="match status" value="1"/>
</dbReference>
<keyword evidence="3" id="KW-0255">Endonuclease</keyword>
<keyword evidence="4" id="KW-1185">Reference proteome</keyword>
<dbReference type="RefSeq" id="WP_215917405.1">
    <property type="nucleotide sequence ID" value="NZ_JAHKNI010000004.1"/>
</dbReference>
<dbReference type="InterPro" id="IPR008538">
    <property type="entry name" value="Uma2"/>
</dbReference>
<keyword evidence="3" id="KW-0540">Nuclease</keyword>
<keyword evidence="3" id="KW-0378">Hydrolase</keyword>
<organism evidence="3 4">
    <name type="scientific">Nocardia albiluteola</name>
    <dbReference type="NCBI Taxonomy" id="2842303"/>
    <lineage>
        <taxon>Bacteria</taxon>
        <taxon>Bacillati</taxon>
        <taxon>Actinomycetota</taxon>
        <taxon>Actinomycetes</taxon>
        <taxon>Mycobacteriales</taxon>
        <taxon>Nocardiaceae</taxon>
        <taxon>Nocardia</taxon>
    </lineage>
</organism>
<protein>
    <submittedName>
        <fullName evidence="3">Uma2 family endonuclease</fullName>
    </submittedName>
</protein>
<dbReference type="EMBL" id="JAHKNI010000004">
    <property type="protein sequence ID" value="MBU3062474.1"/>
    <property type="molecule type" value="Genomic_DNA"/>
</dbReference>